<keyword evidence="2" id="KW-0808">Transferase</keyword>
<dbReference type="AlphaFoldDB" id="A0A6G4WQU6"/>
<evidence type="ECO:0000313" key="3">
    <source>
        <dbReference type="Proteomes" id="UP000477722"/>
    </source>
</evidence>
<dbReference type="InterPro" id="IPR000182">
    <property type="entry name" value="GNAT_dom"/>
</dbReference>
<comment type="caution">
    <text evidence="2">The sequence shown here is derived from an EMBL/GenBank/DDBJ whole genome shotgun (WGS) entry which is preliminary data.</text>
</comment>
<accession>A0A6G4WQU6</accession>
<dbReference type="RefSeq" id="WP_165297294.1">
    <property type="nucleotide sequence ID" value="NZ_JAAKZZ010000025.1"/>
</dbReference>
<protein>
    <submittedName>
        <fullName evidence="2">GNAT family N-acetyltransferase</fullName>
    </submittedName>
</protein>
<dbReference type="Proteomes" id="UP000477722">
    <property type="component" value="Unassembled WGS sequence"/>
</dbReference>
<sequence length="291" mass="31622">MRFRWDWLHTVITAPYVPTIGPVHPAALSVDLFADIVEVAGTGRFLPYDKDRRWSAYKSDSVLVEEIAHGSGETLVPSLSRRGKGSVAVYVYGARPESRALAADLAAKLATAHGAAQGRVVWFLTSDERPPLDVHVTRVQLREFTVEQPAPAADSVRPLDETTAPVRSTFPHFAERLADSGFAFLHARMDTEAVGPVLTAVDGERVAGAIGPMEVMRDPRGSARLLPQYFGVLPECRGKGYGRALWRAAMHWGQSNGAAYQLLQTELGGASDHLCRAESLSSLGYVCTARI</sequence>
<dbReference type="InterPro" id="IPR016181">
    <property type="entry name" value="Acyl_CoA_acyltransferase"/>
</dbReference>
<dbReference type="GO" id="GO:0016747">
    <property type="term" value="F:acyltransferase activity, transferring groups other than amino-acyl groups"/>
    <property type="evidence" value="ECO:0007669"/>
    <property type="project" value="InterPro"/>
</dbReference>
<gene>
    <name evidence="2" type="ORF">G5C65_04550</name>
</gene>
<dbReference type="EMBL" id="JAAKZZ010000025">
    <property type="protein sequence ID" value="NGO67636.1"/>
    <property type="molecule type" value="Genomic_DNA"/>
</dbReference>
<dbReference type="SUPFAM" id="SSF55729">
    <property type="entry name" value="Acyl-CoA N-acyltransferases (Nat)"/>
    <property type="match status" value="1"/>
</dbReference>
<evidence type="ECO:0000259" key="1">
    <source>
        <dbReference type="PROSITE" id="PS51186"/>
    </source>
</evidence>
<proteinExistence type="predicted"/>
<feature type="domain" description="N-acetyltransferase" evidence="1">
    <location>
        <begin position="139"/>
        <end position="291"/>
    </location>
</feature>
<evidence type="ECO:0000313" key="2">
    <source>
        <dbReference type="EMBL" id="NGO67636.1"/>
    </source>
</evidence>
<dbReference type="Gene3D" id="3.40.630.30">
    <property type="match status" value="1"/>
</dbReference>
<reference evidence="2 3" key="1">
    <citation type="submission" date="2020-02" db="EMBL/GenBank/DDBJ databases">
        <title>Whole-genome analyses of novel actinobacteria.</title>
        <authorList>
            <person name="Sahin N."/>
            <person name="Tatar D."/>
        </authorList>
    </citation>
    <scope>NUCLEOTIDE SEQUENCE [LARGE SCALE GENOMIC DNA]</scope>
    <source>
        <strain evidence="2 3">SB3404</strain>
    </source>
</reference>
<keyword evidence="3" id="KW-1185">Reference proteome</keyword>
<dbReference type="Pfam" id="PF00583">
    <property type="entry name" value="Acetyltransf_1"/>
    <property type="match status" value="1"/>
</dbReference>
<dbReference type="CDD" id="cd04301">
    <property type="entry name" value="NAT_SF"/>
    <property type="match status" value="1"/>
</dbReference>
<dbReference type="PROSITE" id="PS51186">
    <property type="entry name" value="GNAT"/>
    <property type="match status" value="1"/>
</dbReference>
<name>A0A6G4WQU6_9ACTN</name>
<organism evidence="2 3">
    <name type="scientific">Streptomyces boncukensis</name>
    <dbReference type="NCBI Taxonomy" id="2711219"/>
    <lineage>
        <taxon>Bacteria</taxon>
        <taxon>Bacillati</taxon>
        <taxon>Actinomycetota</taxon>
        <taxon>Actinomycetes</taxon>
        <taxon>Kitasatosporales</taxon>
        <taxon>Streptomycetaceae</taxon>
        <taxon>Streptomyces</taxon>
    </lineage>
</organism>